<comment type="subcellular location">
    <subcellularLocation>
        <location evidence="1">Secreted</location>
    </subcellularLocation>
</comment>
<dbReference type="AlphaFoldDB" id="A0A2T7PGW0"/>
<dbReference type="InterPro" id="IPR008983">
    <property type="entry name" value="Tumour_necrosis_fac-like_dom"/>
</dbReference>
<dbReference type="EMBL" id="PZQS01000004">
    <property type="protein sequence ID" value="PVD32652.1"/>
    <property type="molecule type" value="Genomic_DNA"/>
</dbReference>
<reference evidence="4 5" key="1">
    <citation type="submission" date="2018-04" db="EMBL/GenBank/DDBJ databases">
        <title>The genome of golden apple snail Pomacea canaliculata provides insight into stress tolerance and invasive adaptation.</title>
        <authorList>
            <person name="Liu C."/>
            <person name="Liu B."/>
            <person name="Ren Y."/>
            <person name="Zhang Y."/>
            <person name="Wang H."/>
            <person name="Li S."/>
            <person name="Jiang F."/>
            <person name="Yin L."/>
            <person name="Zhang G."/>
            <person name="Qian W."/>
            <person name="Fan W."/>
        </authorList>
    </citation>
    <scope>NUCLEOTIDE SEQUENCE [LARGE SCALE GENOMIC DNA]</scope>
    <source>
        <strain evidence="4">SZHN2017</strain>
        <tissue evidence="4">Muscle</tissue>
    </source>
</reference>
<keyword evidence="2" id="KW-0964">Secreted</keyword>
<dbReference type="InterPro" id="IPR001073">
    <property type="entry name" value="C1q_dom"/>
</dbReference>
<evidence type="ECO:0000256" key="2">
    <source>
        <dbReference type="ARBA" id="ARBA00022525"/>
    </source>
</evidence>
<dbReference type="GO" id="GO:0031012">
    <property type="term" value="C:extracellular matrix"/>
    <property type="evidence" value="ECO:0007669"/>
    <property type="project" value="TreeGrafter"/>
</dbReference>
<proteinExistence type="predicted"/>
<dbReference type="InterPro" id="IPR050392">
    <property type="entry name" value="Collagen/C1q_domain"/>
</dbReference>
<sequence>MVAMAPTVDSFFWARHHVGVNQSLQSQINTLNSENGSGLVVISQLQSQVNTLTSKIALLDQRVFFTATLHSRLLTVGAGPLVFNHVLMNTGGGYSPTTGVFTAPCRGLYVFLVQMFTSGHGHAKWDLYVNGHMVMSGESHTHDNTSNEYMYPVTLQAGDRVSVYSRNSLHIYGIHHSFFGGWMSKAL</sequence>
<dbReference type="Pfam" id="PF00386">
    <property type="entry name" value="C1q"/>
    <property type="match status" value="1"/>
</dbReference>
<dbReference type="PROSITE" id="PS50871">
    <property type="entry name" value="C1Q"/>
    <property type="match status" value="1"/>
</dbReference>
<dbReference type="SMART" id="SM00110">
    <property type="entry name" value="C1Q"/>
    <property type="match status" value="1"/>
</dbReference>
<dbReference type="PRINTS" id="PR00007">
    <property type="entry name" value="COMPLEMNTC1Q"/>
</dbReference>
<accession>A0A2T7PGW0</accession>
<dbReference type="PANTHER" id="PTHR15427">
    <property type="entry name" value="EMILIN ELASTIN MICROFIBRIL INTERFACE-LOCATED PROTEIN ELASTIN MICROFIBRIL INTERFACER"/>
    <property type="match status" value="1"/>
</dbReference>
<comment type="caution">
    <text evidence="4">The sequence shown here is derived from an EMBL/GenBank/DDBJ whole genome shotgun (WGS) entry which is preliminary data.</text>
</comment>
<evidence type="ECO:0000313" key="4">
    <source>
        <dbReference type="EMBL" id="PVD32652.1"/>
    </source>
</evidence>
<keyword evidence="5" id="KW-1185">Reference proteome</keyword>
<dbReference type="Gene3D" id="2.60.120.40">
    <property type="match status" value="1"/>
</dbReference>
<evidence type="ECO:0000256" key="1">
    <source>
        <dbReference type="ARBA" id="ARBA00004613"/>
    </source>
</evidence>
<evidence type="ECO:0000259" key="3">
    <source>
        <dbReference type="PROSITE" id="PS50871"/>
    </source>
</evidence>
<dbReference type="OrthoDB" id="6154955at2759"/>
<feature type="domain" description="C1q" evidence="3">
    <location>
        <begin position="58"/>
        <end position="187"/>
    </location>
</feature>
<name>A0A2T7PGW0_POMCA</name>
<dbReference type="Proteomes" id="UP000245119">
    <property type="component" value="Linkage Group LG4"/>
</dbReference>
<organism evidence="4 5">
    <name type="scientific">Pomacea canaliculata</name>
    <name type="common">Golden apple snail</name>
    <dbReference type="NCBI Taxonomy" id="400727"/>
    <lineage>
        <taxon>Eukaryota</taxon>
        <taxon>Metazoa</taxon>
        <taxon>Spiralia</taxon>
        <taxon>Lophotrochozoa</taxon>
        <taxon>Mollusca</taxon>
        <taxon>Gastropoda</taxon>
        <taxon>Caenogastropoda</taxon>
        <taxon>Architaenioglossa</taxon>
        <taxon>Ampullarioidea</taxon>
        <taxon>Ampullariidae</taxon>
        <taxon>Pomacea</taxon>
    </lineage>
</organism>
<dbReference type="GO" id="GO:0005576">
    <property type="term" value="C:extracellular region"/>
    <property type="evidence" value="ECO:0007669"/>
    <property type="project" value="UniProtKB-SubCell"/>
</dbReference>
<evidence type="ECO:0000313" key="5">
    <source>
        <dbReference type="Proteomes" id="UP000245119"/>
    </source>
</evidence>
<gene>
    <name evidence="4" type="ORF">C0Q70_08097</name>
</gene>
<dbReference type="SUPFAM" id="SSF49842">
    <property type="entry name" value="TNF-like"/>
    <property type="match status" value="1"/>
</dbReference>
<protein>
    <recommendedName>
        <fullName evidence="3">C1q domain-containing protein</fullName>
    </recommendedName>
</protein>
<dbReference type="PANTHER" id="PTHR15427:SF2">
    <property type="entry name" value="EMILIN-3"/>
    <property type="match status" value="1"/>
</dbReference>